<dbReference type="InterPro" id="IPR011054">
    <property type="entry name" value="Rudment_hybrid_motif"/>
</dbReference>
<keyword evidence="4" id="KW-0436">Ligase</keyword>
<evidence type="ECO:0000256" key="5">
    <source>
        <dbReference type="ARBA" id="ARBA00022741"/>
    </source>
</evidence>
<dbReference type="Pfam" id="PF01039">
    <property type="entry name" value="Carboxyl_trans"/>
    <property type="match status" value="1"/>
</dbReference>
<evidence type="ECO:0000256" key="11">
    <source>
        <dbReference type="PROSITE-ProRule" id="PRU00409"/>
    </source>
</evidence>
<dbReference type="Pfam" id="PF08326">
    <property type="entry name" value="ACC_central"/>
    <property type="match status" value="1"/>
</dbReference>
<evidence type="ECO:0000256" key="9">
    <source>
        <dbReference type="ARBA" id="ARBA00023160"/>
    </source>
</evidence>
<evidence type="ECO:0000256" key="8">
    <source>
        <dbReference type="ARBA" id="ARBA00023098"/>
    </source>
</evidence>
<evidence type="ECO:0000256" key="2">
    <source>
        <dbReference type="ARBA" id="ARBA00013263"/>
    </source>
</evidence>
<feature type="domain" description="ATP-grasp" evidence="13">
    <location>
        <begin position="125"/>
        <end position="323"/>
    </location>
</feature>
<dbReference type="PROSITE" id="PS00867">
    <property type="entry name" value="CPSASE_2"/>
    <property type="match status" value="1"/>
</dbReference>
<reference evidence="16 17" key="1">
    <citation type="submission" date="2024-09" db="EMBL/GenBank/DDBJ databases">
        <authorList>
            <person name="Sun Q."/>
            <person name="Mori K."/>
        </authorList>
    </citation>
    <scope>NUCLEOTIDE SEQUENCE [LARGE SCALE GENOMIC DNA]</scope>
    <source>
        <strain evidence="16 17">TBRC 7907</strain>
    </source>
</reference>
<protein>
    <recommendedName>
        <fullName evidence="2">biotin carboxylase</fullName>
        <ecNumber evidence="2">6.3.4.14</ecNumber>
    </recommendedName>
</protein>
<evidence type="ECO:0000259" key="15">
    <source>
        <dbReference type="PROSITE" id="PS50989"/>
    </source>
</evidence>
<evidence type="ECO:0000256" key="1">
    <source>
        <dbReference type="ARBA" id="ARBA00001953"/>
    </source>
</evidence>
<evidence type="ECO:0000256" key="7">
    <source>
        <dbReference type="ARBA" id="ARBA00022840"/>
    </source>
</evidence>
<feature type="domain" description="Lipoyl-binding" evidence="12">
    <location>
        <begin position="572"/>
        <end position="655"/>
    </location>
</feature>
<dbReference type="SUPFAM" id="SSF56059">
    <property type="entry name" value="Glutathione synthetase ATP-binding domain-like"/>
    <property type="match status" value="1"/>
</dbReference>
<dbReference type="Gene3D" id="2.40.50.100">
    <property type="match status" value="1"/>
</dbReference>
<keyword evidence="10" id="KW-0092">Biotin</keyword>
<keyword evidence="16" id="KW-0808">Transferase</keyword>
<dbReference type="Proteomes" id="UP001589693">
    <property type="component" value="Unassembled WGS sequence"/>
</dbReference>
<dbReference type="Pfam" id="PF02785">
    <property type="entry name" value="Biotin_carb_C"/>
    <property type="match status" value="1"/>
</dbReference>
<dbReference type="GO" id="GO:0016740">
    <property type="term" value="F:transferase activity"/>
    <property type="evidence" value="ECO:0007669"/>
    <property type="project" value="UniProtKB-KW"/>
</dbReference>
<evidence type="ECO:0000259" key="13">
    <source>
        <dbReference type="PROSITE" id="PS50975"/>
    </source>
</evidence>
<dbReference type="Pfam" id="PF02786">
    <property type="entry name" value="CPSase_L_D2"/>
    <property type="match status" value="1"/>
</dbReference>
<dbReference type="SUPFAM" id="SSF52440">
    <property type="entry name" value="PreATP-grasp domain"/>
    <property type="match status" value="1"/>
</dbReference>
<evidence type="ECO:0000256" key="10">
    <source>
        <dbReference type="ARBA" id="ARBA00023267"/>
    </source>
</evidence>
<evidence type="ECO:0000259" key="12">
    <source>
        <dbReference type="PROSITE" id="PS50968"/>
    </source>
</evidence>
<comment type="caution">
    <text evidence="16">The sequence shown here is derived from an EMBL/GenBank/DDBJ whole genome shotgun (WGS) entry which is preliminary data.</text>
</comment>
<keyword evidence="8" id="KW-0443">Lipid metabolism</keyword>
<organism evidence="16 17">
    <name type="scientific">Allokutzneria oryzae</name>
    <dbReference type="NCBI Taxonomy" id="1378989"/>
    <lineage>
        <taxon>Bacteria</taxon>
        <taxon>Bacillati</taxon>
        <taxon>Actinomycetota</taxon>
        <taxon>Actinomycetes</taxon>
        <taxon>Pseudonocardiales</taxon>
        <taxon>Pseudonocardiaceae</taxon>
        <taxon>Allokutzneria</taxon>
    </lineage>
</organism>
<evidence type="ECO:0000256" key="6">
    <source>
        <dbReference type="ARBA" id="ARBA00022832"/>
    </source>
</evidence>
<dbReference type="SUPFAM" id="SSF52096">
    <property type="entry name" value="ClpP/crotonase"/>
    <property type="match status" value="2"/>
</dbReference>
<evidence type="ECO:0000256" key="4">
    <source>
        <dbReference type="ARBA" id="ARBA00022598"/>
    </source>
</evidence>
<dbReference type="PROSITE" id="PS50979">
    <property type="entry name" value="BC"/>
    <property type="match status" value="1"/>
</dbReference>
<evidence type="ECO:0000259" key="14">
    <source>
        <dbReference type="PROSITE" id="PS50979"/>
    </source>
</evidence>
<dbReference type="CDD" id="cd06850">
    <property type="entry name" value="biotinyl_domain"/>
    <property type="match status" value="1"/>
</dbReference>
<dbReference type="InterPro" id="IPR011053">
    <property type="entry name" value="Single_hybrid_motif"/>
</dbReference>
<dbReference type="InterPro" id="IPR013537">
    <property type="entry name" value="AcCoA_COase_cen"/>
</dbReference>
<dbReference type="InterPro" id="IPR011763">
    <property type="entry name" value="COA_CT_C"/>
</dbReference>
<dbReference type="Gene3D" id="3.30.470.20">
    <property type="entry name" value="ATP-grasp fold, B domain"/>
    <property type="match status" value="1"/>
</dbReference>
<dbReference type="InterPro" id="IPR005479">
    <property type="entry name" value="CPAse_ATP-bd"/>
</dbReference>
<dbReference type="Pfam" id="PF00289">
    <property type="entry name" value="Biotin_carb_N"/>
    <property type="match status" value="1"/>
</dbReference>
<dbReference type="InterPro" id="IPR000089">
    <property type="entry name" value="Biotin_lipoyl"/>
</dbReference>
<keyword evidence="17" id="KW-1185">Reference proteome</keyword>
<dbReference type="PANTHER" id="PTHR18866">
    <property type="entry name" value="CARBOXYLASE:PYRUVATE/ACETYL-COA/PROPIONYL-COA CARBOXYLASE"/>
    <property type="match status" value="1"/>
</dbReference>
<keyword evidence="5 11" id="KW-0547">Nucleotide-binding</keyword>
<dbReference type="PROSITE" id="PS00866">
    <property type="entry name" value="CPSASE_1"/>
    <property type="match status" value="1"/>
</dbReference>
<dbReference type="InterPro" id="IPR034733">
    <property type="entry name" value="AcCoA_carboxyl_beta"/>
</dbReference>
<accession>A0ABV6A7E0</accession>
<dbReference type="InterPro" id="IPR050856">
    <property type="entry name" value="Biotin_carboxylase_complex"/>
</dbReference>
<dbReference type="Gene3D" id="3.90.226.10">
    <property type="entry name" value="2-enoyl-CoA Hydratase, Chain A, domain 1"/>
    <property type="match status" value="2"/>
</dbReference>
<keyword evidence="9" id="KW-0275">Fatty acid biosynthesis</keyword>
<dbReference type="InterPro" id="IPR016185">
    <property type="entry name" value="PreATP-grasp_dom_sf"/>
</dbReference>
<evidence type="ECO:0000313" key="16">
    <source>
        <dbReference type="EMBL" id="MFB9909072.1"/>
    </source>
</evidence>
<feature type="domain" description="Biotin carboxylation" evidence="14">
    <location>
        <begin position="1"/>
        <end position="452"/>
    </location>
</feature>
<dbReference type="Pfam" id="PF00364">
    <property type="entry name" value="Biotin_lipoyl"/>
    <property type="match status" value="1"/>
</dbReference>
<sequence length="1828" mass="196601">MFSRVAIVNRGEAAMRLIHAVRDLSAETGTRIETVALYTDADRNATFVREADIAYSLGPASARPYLDHAVLERALVETKADAAWVGWGFVAEDPAFAELCEKIGVTFVGPSAEAMRKLGDKIGAKLIAEEVGVPVAPWSRGEVATLEDALRAGAEIGYPLMLKATAGGGGRGIRMVASADELADAYERTSQEALRAFGSGVVFLERLVTGARHVEVQVIADGQGTAWALGVRDCSVQRRNQKIIEESASPVLAPEQAAELKASAERLALAVDYRGAGTVEFLYHPGEKLFAFLEVNTRLQVEHPITEITTGTDLVKLQLHVAGGGKLEGAQPAESGHAVEARLNAEDPDRDFAPSPGRITRLALPAGPGIRVDTGVSEGDTIPADFDSMIAKIIAYGRDRDEALGRLRRAMAETTVIIEGGATNKSFVLDLLDQPEVVDASADTGWIDRVRAEGRLVTHRHSAVALAAAAIEAYQDEEEVSRQRLLSTAHGGRPQVQHESGRPLDLKLRGVGYRVSVARVGQQRFRVGVAGGGDAHLADVEVERFDAHSGQLVVNGHRFRVVSATHGPIHLVEVDGVTHRISRDEGGVVRSPAPALVVATPLSVGDEVDSGAPILVLESMKMETVLRAPFRARVRECPVSVGSQVETGAPLMRLEPLADEGAEQEADGPAETVEIDLPAAPSEVSAADRVERGLQDLRSLLLGFDVDPQDRKRVLSGYLAARAELGGRTVEGELDLLTVFADLSELSRNKPGGELEVEPGSPVHSPREYFHSYLQSLDVERAGVPEGFQAKLRKVLGHYGVAELDRTPELEAAVFRIFLAQQRTSADVAVVSELLRQWLAGPPPAEPLHQRVGLALEHLVAATQVRFPAVSDLARGVVFRWFAQPLLRRNRAKVYAAVRDDLRHLDRNPDAPDRAERIQAMVASAEPLVRLIGQRIGRPGRDHAPLLEVLTRRYYGNRGLSEVTARDTEGCRFVTAEHTTPAGATRVVTTAVDITALPAAIGAVGAFAADVAKDGLVADLYVTWEDQPDADAMAVRLGELLAEHPLPEGVRRITTTVAGTSGAVMHHHFTFQPDGASFAEDRLIRGLHPQIAQRLQLHRLREFDLTRLPSSDEEIYLFKAVAKSNPADERLFALGQVRDLTPLREADGRLVALPAVEDAINAGLDAIRNIQAQRPQNKRFDTNRIMMYVWPATEVTPDELNTLVERILPTTAGAGLEELQFLARQRTASGELTEVSVRIALDPGNGATLHVGEPSTEPVRPLDDYGQKVLRAARRGNVYPYELTDLLAGPDGSFVEHDLDDNAVLVPVDRPKGKNTAAIVAGVVSTPTERHPEGVTRVVLLGDPTKALGALSEPECSRVIAALDLAERMRVPLEWFALSAGARISMTSGTENMDWVAAALKRIVTFTQDGGEINIVVAGITVGAQPYWNAEATMLMHTKGILVMTPDSAMVLTGKQSLDFSGGVSAEDNFGIGGYDRVMGPNGQAQYWAPDLPGARDVLMAHYDHTYVVPGETAPRKAETSDPVHRDVSEFPHAIVGSDFATVGQIFSAEHNPDRKKPFDIRTVMRAVSDQDHPVLERWAGMADADTSAVQDAHIGGWPVCLVGIESRAVPRRGFPPTDGPDTYTAGTLFPRSSKKTARAINSASGNRPLVVLANLSGFDGSPESMRKLQLEYGAEIGRAIVNFEGPIVFCVISRYHGGAFVVFSKALNPNMTVLALEGSFASVLGGAPAAAVVFSGEVNNRTATDPRVTELQARLSAASGAERAALNAQLAEVQAGVRAEKLGEVAAEFDRVHSIQRAVEVGSVDAIISAAELRPRIIEAIEHGMKS</sequence>
<dbReference type="PROSITE" id="PS50968">
    <property type="entry name" value="BIOTINYL_LIPOYL"/>
    <property type="match status" value="1"/>
</dbReference>
<dbReference type="EC" id="6.3.4.14" evidence="2"/>
<dbReference type="PROSITE" id="PS50975">
    <property type="entry name" value="ATP_GRASP"/>
    <property type="match status" value="1"/>
</dbReference>
<gene>
    <name evidence="16" type="ORF">ACFFQA_34475</name>
</gene>
<dbReference type="SMART" id="SM00878">
    <property type="entry name" value="Biotin_carb_C"/>
    <property type="match status" value="1"/>
</dbReference>
<proteinExistence type="predicted"/>
<evidence type="ECO:0000256" key="3">
    <source>
        <dbReference type="ARBA" id="ARBA00022516"/>
    </source>
</evidence>
<dbReference type="SUPFAM" id="SSF51246">
    <property type="entry name" value="Rudiment single hybrid motif"/>
    <property type="match status" value="1"/>
</dbReference>
<dbReference type="EMBL" id="JBHLZU010000032">
    <property type="protein sequence ID" value="MFB9909072.1"/>
    <property type="molecule type" value="Genomic_DNA"/>
</dbReference>
<dbReference type="InterPro" id="IPR011761">
    <property type="entry name" value="ATP-grasp"/>
</dbReference>
<dbReference type="SUPFAM" id="SSF51230">
    <property type="entry name" value="Single hybrid motif"/>
    <property type="match status" value="1"/>
</dbReference>
<evidence type="ECO:0000313" key="17">
    <source>
        <dbReference type="Proteomes" id="UP001589693"/>
    </source>
</evidence>
<comment type="cofactor">
    <cofactor evidence="1">
        <name>biotin</name>
        <dbReference type="ChEBI" id="CHEBI:57586"/>
    </cofactor>
</comment>
<keyword evidence="6" id="KW-0276">Fatty acid metabolism</keyword>
<dbReference type="InterPro" id="IPR011764">
    <property type="entry name" value="Biotin_carboxylation_dom"/>
</dbReference>
<keyword evidence="3" id="KW-0444">Lipid biosynthesis</keyword>
<dbReference type="RefSeq" id="WP_377861439.1">
    <property type="nucleotide sequence ID" value="NZ_JBHLZU010000032.1"/>
</dbReference>
<keyword evidence="7 11" id="KW-0067">ATP-binding</keyword>
<name>A0ABV6A7E0_9PSEU</name>
<dbReference type="InterPro" id="IPR005481">
    <property type="entry name" value="BC-like_N"/>
</dbReference>
<feature type="domain" description="CoA carboxyltransferase C-terminal" evidence="15">
    <location>
        <begin position="1545"/>
        <end position="1824"/>
    </location>
</feature>
<dbReference type="PROSITE" id="PS50989">
    <property type="entry name" value="COA_CT_CTER"/>
    <property type="match status" value="1"/>
</dbReference>
<dbReference type="InterPro" id="IPR005482">
    <property type="entry name" value="Biotin_COase_C"/>
</dbReference>
<dbReference type="InterPro" id="IPR029045">
    <property type="entry name" value="ClpP/crotonase-like_dom_sf"/>
</dbReference>
<dbReference type="PANTHER" id="PTHR18866:SF33">
    <property type="entry name" value="METHYLCROTONOYL-COA CARBOXYLASE SUBUNIT ALPHA, MITOCHONDRIAL-RELATED"/>
    <property type="match status" value="1"/>
</dbReference>